<dbReference type="AlphaFoldDB" id="A0AAX4FUV8"/>
<accession>A0AAX4FUV8</accession>
<dbReference type="GO" id="GO:0030246">
    <property type="term" value="F:carbohydrate binding"/>
    <property type="evidence" value="ECO:0007669"/>
    <property type="project" value="InterPro"/>
</dbReference>
<protein>
    <submittedName>
        <fullName evidence="2">Carboxypeptidase regulatory-like domain-containing protein</fullName>
    </submittedName>
</protein>
<dbReference type="RefSeq" id="WP_318621387.1">
    <property type="nucleotide sequence ID" value="NZ_CP137642.1"/>
</dbReference>
<keyword evidence="2" id="KW-0645">Protease</keyword>
<reference evidence="2 3" key="1">
    <citation type="submission" date="2023-10" db="EMBL/GenBank/DDBJ databases">
        <title>The complete genome sequence of Methanoculleus receptaculi DSM 18860.</title>
        <authorList>
            <person name="Lai S.-J."/>
            <person name="You Y.-T."/>
            <person name="Chen S.-C."/>
        </authorList>
    </citation>
    <scope>NUCLEOTIDE SEQUENCE [LARGE SCALE GENOMIC DNA]</scope>
    <source>
        <strain evidence="2 3">DSM 18860</strain>
    </source>
</reference>
<dbReference type="EMBL" id="CP137642">
    <property type="protein sequence ID" value="WOX57680.1"/>
    <property type="molecule type" value="Genomic_DNA"/>
</dbReference>
<evidence type="ECO:0000256" key="1">
    <source>
        <dbReference type="SAM" id="Phobius"/>
    </source>
</evidence>
<keyword evidence="2" id="KW-0121">Carboxypeptidase</keyword>
<keyword evidence="1" id="KW-0812">Transmembrane</keyword>
<dbReference type="PANTHER" id="PTHR36194">
    <property type="entry name" value="S-LAYER-LIKE PROTEIN"/>
    <property type="match status" value="1"/>
</dbReference>
<dbReference type="SUPFAM" id="SSF49452">
    <property type="entry name" value="Starch-binding domain-like"/>
    <property type="match status" value="1"/>
</dbReference>
<name>A0AAX4FUV8_9EURY</name>
<dbReference type="InterPro" id="IPR008969">
    <property type="entry name" value="CarboxyPept-like_regulatory"/>
</dbReference>
<dbReference type="SUPFAM" id="SSF49464">
    <property type="entry name" value="Carboxypeptidase regulatory domain-like"/>
    <property type="match status" value="3"/>
</dbReference>
<sequence>MKKNHLILILLVSCALLCGTAQAVTLRINVADDNTGEAIADASIYIDGNYIGKTASDGTYSYVHSSKTDLYLKVVKKGYRNWVDYVDYDATRVYVDMIREDVTLTIELYDATTLEPIVGAVVRVESEDYSDSEVSGRSGSVNFAVKAGEVYNVEVRASGYADLSKTVDMESSDRTVQYLLFPSDILGIRVVDAGTSAPIEGAEVYIDNTLAGKTDADGGLQLHLERAKRYTFRITATDYQPYQETIYLDEDDVFLGAKLSKSAYSVSIAVFDEATKPVEGAEVYLNGTLKGRTSQYGRFTLPKLPAGTYEIMVRASGYADWSETRRIAGEGEEIVVELGYDRADVTFSVKDADGNALAGVTIVIDGQAAGVTDSQGLLTRSLVTNRVYNVTAAHDGYRNISVEADIPPGTTEFSVPLVMEREFNIWVPLVGIGIVIVLLIAVVVVLRRRTSNQRKGRSRGGRDSL</sequence>
<dbReference type="PANTHER" id="PTHR36194:SF1">
    <property type="entry name" value="S-LAYER-LIKE PROTEIN"/>
    <property type="match status" value="1"/>
</dbReference>
<keyword evidence="1" id="KW-1133">Transmembrane helix</keyword>
<dbReference type="Pfam" id="PF13620">
    <property type="entry name" value="CarboxypepD_reg"/>
    <property type="match status" value="1"/>
</dbReference>
<evidence type="ECO:0000313" key="3">
    <source>
        <dbReference type="Proteomes" id="UP001305652"/>
    </source>
</evidence>
<gene>
    <name evidence="2" type="ORF">R6Y96_00020</name>
</gene>
<organism evidence="2 3">
    <name type="scientific">Methanoculleus receptaculi</name>
    <dbReference type="NCBI Taxonomy" id="394967"/>
    <lineage>
        <taxon>Archaea</taxon>
        <taxon>Methanobacteriati</taxon>
        <taxon>Methanobacteriota</taxon>
        <taxon>Stenosarchaea group</taxon>
        <taxon>Methanomicrobia</taxon>
        <taxon>Methanomicrobiales</taxon>
        <taxon>Methanomicrobiaceae</taxon>
        <taxon>Methanoculleus</taxon>
    </lineage>
</organism>
<keyword evidence="1" id="KW-0472">Membrane</keyword>
<proteinExistence type="predicted"/>
<dbReference type="Gene3D" id="2.60.40.1120">
    <property type="entry name" value="Carboxypeptidase-like, regulatory domain"/>
    <property type="match status" value="4"/>
</dbReference>
<feature type="transmembrane region" description="Helical" evidence="1">
    <location>
        <begin position="425"/>
        <end position="446"/>
    </location>
</feature>
<dbReference type="KEGG" id="mrc:R6Y96_00020"/>
<keyword evidence="3" id="KW-1185">Reference proteome</keyword>
<dbReference type="Proteomes" id="UP001305652">
    <property type="component" value="Chromosome"/>
</dbReference>
<dbReference type="GO" id="GO:0004180">
    <property type="term" value="F:carboxypeptidase activity"/>
    <property type="evidence" value="ECO:0007669"/>
    <property type="project" value="UniProtKB-KW"/>
</dbReference>
<keyword evidence="2" id="KW-0378">Hydrolase</keyword>
<dbReference type="GeneID" id="85731495"/>
<dbReference type="InterPro" id="IPR013784">
    <property type="entry name" value="Carb-bd-like_fold"/>
</dbReference>
<evidence type="ECO:0000313" key="2">
    <source>
        <dbReference type="EMBL" id="WOX57680.1"/>
    </source>
</evidence>